<proteinExistence type="predicted"/>
<dbReference type="Proteomes" id="UP000315399">
    <property type="component" value="Unassembled WGS sequence"/>
</dbReference>
<keyword evidence="2" id="KW-0413">Isomerase</keyword>
<dbReference type="AlphaFoldDB" id="A0A523BH24"/>
<dbReference type="SMART" id="SM00518">
    <property type="entry name" value="AP2Ec"/>
    <property type="match status" value="1"/>
</dbReference>
<comment type="caution">
    <text evidence="2">The sequence shown here is derived from an EMBL/GenBank/DDBJ whole genome shotgun (WGS) entry which is preliminary data.</text>
</comment>
<organism evidence="2 3">
    <name type="scientific">Thermoproteota archaeon</name>
    <dbReference type="NCBI Taxonomy" id="2056631"/>
    <lineage>
        <taxon>Archaea</taxon>
        <taxon>Thermoproteota</taxon>
    </lineage>
</organism>
<evidence type="ECO:0000313" key="2">
    <source>
        <dbReference type="EMBL" id="TDA40233.1"/>
    </source>
</evidence>
<reference evidence="2 3" key="1">
    <citation type="journal article" date="2019" name="Nat. Microbiol.">
        <title>Expanding anaerobic alkane metabolism in the domain of Archaea.</title>
        <authorList>
            <person name="Wang Y."/>
            <person name="Wegener G."/>
            <person name="Hou J."/>
            <person name="Wang F."/>
            <person name="Xiao X."/>
        </authorList>
    </citation>
    <scope>NUCLEOTIDE SEQUENCE [LARGE SCALE GENOMIC DNA]</scope>
    <source>
        <strain evidence="2">WYZ-LMO10</strain>
    </source>
</reference>
<dbReference type="GO" id="GO:0008081">
    <property type="term" value="F:phosphoric diester hydrolase activity"/>
    <property type="evidence" value="ECO:0007669"/>
    <property type="project" value="TreeGrafter"/>
</dbReference>
<dbReference type="SUPFAM" id="SSF51658">
    <property type="entry name" value="Xylose isomerase-like"/>
    <property type="match status" value="1"/>
</dbReference>
<dbReference type="GO" id="GO:0006284">
    <property type="term" value="P:base-excision repair"/>
    <property type="evidence" value="ECO:0007669"/>
    <property type="project" value="TreeGrafter"/>
</dbReference>
<sequence length="256" mass="28410">MEIGISTLCTIGKTFKVIDELLSLKIALLEVLDEWKDRLTKTRVKALNELSASFPLKYTVHGPILDLNIASSNPRMRSCALNIIFESMSRAHEIGAKAYILHPGLRTPLDNLVPGVNRSLNLYSLEKILNYGEKIGLRVAVENMPGNTSCLLQRAEEFSALMDNGLPVYVALDVGHANTTSQLDAFLTGVNDRIVHLHLHDNCGTDDEHKVIGEGTVDWDLVRAKVNRERVSAVVENNNLEDAKKSFMRATQLFSS</sequence>
<dbReference type="InterPro" id="IPR013022">
    <property type="entry name" value="Xyl_isomerase-like_TIM-brl"/>
</dbReference>
<dbReference type="GO" id="GO:0016853">
    <property type="term" value="F:isomerase activity"/>
    <property type="evidence" value="ECO:0007669"/>
    <property type="project" value="UniProtKB-KW"/>
</dbReference>
<dbReference type="GO" id="GO:0003677">
    <property type="term" value="F:DNA binding"/>
    <property type="evidence" value="ECO:0007669"/>
    <property type="project" value="InterPro"/>
</dbReference>
<evidence type="ECO:0000259" key="1">
    <source>
        <dbReference type="Pfam" id="PF01261"/>
    </source>
</evidence>
<accession>A0A523BH24</accession>
<dbReference type="PANTHER" id="PTHR21445:SF0">
    <property type="entry name" value="APURINIC-APYRIMIDINIC ENDONUCLEASE"/>
    <property type="match status" value="1"/>
</dbReference>
<gene>
    <name evidence="2" type="ORF">DSO08_00050</name>
</gene>
<protein>
    <submittedName>
        <fullName evidence="2">Sugar phosphate isomerase/epimerase</fullName>
    </submittedName>
</protein>
<dbReference type="Gene3D" id="3.20.20.150">
    <property type="entry name" value="Divalent-metal-dependent TIM barrel enzymes"/>
    <property type="match status" value="1"/>
</dbReference>
<dbReference type="InterPro" id="IPR001719">
    <property type="entry name" value="AP_endonuc_2"/>
</dbReference>
<dbReference type="Pfam" id="PF01261">
    <property type="entry name" value="AP_endonuc_2"/>
    <property type="match status" value="1"/>
</dbReference>
<name>A0A523BH24_9CREN</name>
<dbReference type="InterPro" id="IPR036237">
    <property type="entry name" value="Xyl_isomerase-like_sf"/>
</dbReference>
<evidence type="ECO:0000313" key="3">
    <source>
        <dbReference type="Proteomes" id="UP000315399"/>
    </source>
</evidence>
<dbReference type="GO" id="GO:0008270">
    <property type="term" value="F:zinc ion binding"/>
    <property type="evidence" value="ECO:0007669"/>
    <property type="project" value="InterPro"/>
</dbReference>
<feature type="domain" description="Xylose isomerase-like TIM barrel" evidence="1">
    <location>
        <begin position="36"/>
        <end position="230"/>
    </location>
</feature>
<dbReference type="GO" id="GO:0003906">
    <property type="term" value="F:DNA-(apurinic or apyrimidinic site) endonuclease activity"/>
    <property type="evidence" value="ECO:0007669"/>
    <property type="project" value="TreeGrafter"/>
</dbReference>
<dbReference type="PANTHER" id="PTHR21445">
    <property type="entry name" value="ENDONUCLEASE IV ENDODEOXYRIBONUCLEASE IV"/>
    <property type="match status" value="1"/>
</dbReference>
<dbReference type="EMBL" id="QNVH01000001">
    <property type="protein sequence ID" value="TDA40233.1"/>
    <property type="molecule type" value="Genomic_DNA"/>
</dbReference>